<sequence>MPLPVSKNRVGLGHAIFNRRAKEAKQRNSSEFHTTDTHTGQPKSTRLQSVTHQGDLEDFLNTAALADADFTAERRNDVQVIKTTDDSRTRHNPYLLTSQQEAKVLASHKENRDRLRVPRRPPWDVNTTPAQLERAEKDAFLDWRRGLAELQEGVGLVLTPFERNIEVWRQLWRVVERSQLLVQIVDARNPLRFRCEDLEKYVEAIPANPSEMRAATETPDFHGPRKTLLLVNKADLLTEGQRRQWAQYFDEQGVTFAFFSAADETAKQLAKAQREAQFKAAEEEAKHKEEMAEDDEDEVHDEDDDDAHDDAHSAHDAQEAHDEQWEDEAEGAADEMHTLSIGARDPSRILNVLELEELFTHVAPDLNLFARDPDSENPGVPEKLTVGLVGYPNVGKSSTINALLGEKKVSVSSTPGKTKHFQTIHLSPTTILCDCPGLVFPQFTTTPADLVCDGILPIDQMREYTAPAELVAQRIPKDILEAVYNISIPMLSVEEGGKGVPTGLEILSAYAVARGFVRQGQGNPDESRAARYILKDYNNARLLFAHPPPGVDADKFNAESRDRIREQYANRRIAAPMDLPSDPRQRPVTAPLSKSGSVDNSFFGPGPMPGMQQTGRRRAPQTVRIGADGKPVAEGLRGSSKKHNKGNKRAKQRSGRKTSKASYADLAELDRAEIGAAQSQARLPPLRDAPRLLACHDFQGGYSEDPQTQGYSFEHWAYADVYVYFSHQRVSLPPAEYVHAAHRHGTRILGTLIFEWDEARADLRRLLDGSKPQRSKFREPLSFEYADKLIALAAANGIDGFLVNIEVALNLQGLSNVYLNKLDAMHNAGRLRRWVEYLRTEGEKHIKEWHVVWYDSVTYPHGHLAWQDAMTPANAPFFRAAHGGFTNYTWTGPEFDPTKLHPALVASAAMADANQYKRADVYTGIDVFGRNCHGGHDTWKALELIGPRRAYPAAERSLGLSVALFAPGWTWESNAPGPTRSWADWWEDDCRFWLVGPHAVARHFDARPVLFNGLFRTNFALGTGIGWYVRGELAFEGPWSDASVSAPKPDLAWPTVQYVCTPSGEKARCTVTSSFAKVAWSGTGALQLDVPAGSWHIPLLALEVPETCAGSATMRLSVHGAAASPCILRPHAASPKSTSTKGPHGWTQYAAQITLVPGTVHVGVAIEVQEACSVLVGQLDVDQTPMDDVYEALWSDRETLTWPAFAPEGYEIFAVSESPAWLGTVPSSVVHIPPALAADHLLEIRRIGAWPEEPVAYS</sequence>
<evidence type="ECO:0000256" key="3">
    <source>
        <dbReference type="ARBA" id="ARBA00022741"/>
    </source>
</evidence>
<dbReference type="SUPFAM" id="SSF52540">
    <property type="entry name" value="P-loop containing nucleoside triphosphate hydrolases"/>
    <property type="match status" value="1"/>
</dbReference>
<comment type="subcellular location">
    <subcellularLocation>
        <location evidence="1">Cytoplasm</location>
    </subcellularLocation>
</comment>
<keyword evidence="3" id="KW-0547">Nucleotide-binding</keyword>
<reference evidence="8" key="1">
    <citation type="submission" date="2023-03" db="EMBL/GenBank/DDBJ databases">
        <title>Mating type loci evolution in Malassezia.</title>
        <authorList>
            <person name="Coelho M.A."/>
        </authorList>
    </citation>
    <scope>NUCLEOTIDE SEQUENCE</scope>
    <source>
        <strain evidence="8">CBS 9431</strain>
    </source>
</reference>
<evidence type="ECO:0000256" key="4">
    <source>
        <dbReference type="ARBA" id="ARBA00022801"/>
    </source>
</evidence>
<keyword evidence="4" id="KW-0378">Hydrolase</keyword>
<feature type="region of interest" description="Disordered" evidence="6">
    <location>
        <begin position="21"/>
        <end position="48"/>
    </location>
</feature>
<dbReference type="Pfam" id="PF03644">
    <property type="entry name" value="Glyco_hydro_85"/>
    <property type="match status" value="1"/>
</dbReference>
<feature type="compositionally biased region" description="Basic and acidic residues" evidence="6">
    <location>
        <begin position="274"/>
        <end position="290"/>
    </location>
</feature>
<dbReference type="PANTHER" id="PTHR45709:SF2">
    <property type="entry name" value="LARGE SUBUNIT GTPASE 1 HOMOLOG"/>
    <property type="match status" value="1"/>
</dbReference>
<dbReference type="InterPro" id="IPR030378">
    <property type="entry name" value="G_CP_dom"/>
</dbReference>
<dbReference type="GeneID" id="85224129"/>
<dbReference type="Gene3D" id="3.20.20.80">
    <property type="entry name" value="Glycosidases"/>
    <property type="match status" value="1"/>
</dbReference>
<feature type="compositionally biased region" description="Acidic residues" evidence="6">
    <location>
        <begin position="291"/>
        <end position="308"/>
    </location>
</feature>
<evidence type="ECO:0000256" key="5">
    <source>
        <dbReference type="ARBA" id="ARBA00023134"/>
    </source>
</evidence>
<dbReference type="Gene3D" id="3.40.50.300">
    <property type="entry name" value="P-loop containing nucleotide triphosphate hydrolases"/>
    <property type="match status" value="2"/>
</dbReference>
<gene>
    <name evidence="8" type="ORF">MJAP1_000480</name>
</gene>
<dbReference type="PROSITE" id="PS51721">
    <property type="entry name" value="G_CP"/>
    <property type="match status" value="1"/>
</dbReference>
<dbReference type="InterPro" id="IPR027417">
    <property type="entry name" value="P-loop_NTPase"/>
</dbReference>
<protein>
    <recommendedName>
        <fullName evidence="7">CP-type G domain-containing protein</fullName>
    </recommendedName>
</protein>
<dbReference type="InterPro" id="IPR043358">
    <property type="entry name" value="GNL1-like"/>
</dbReference>
<proteinExistence type="predicted"/>
<dbReference type="PANTHER" id="PTHR45709">
    <property type="entry name" value="LARGE SUBUNIT GTPASE 1 HOMOLOG-RELATED"/>
    <property type="match status" value="1"/>
</dbReference>
<dbReference type="GO" id="GO:0000054">
    <property type="term" value="P:ribosomal subunit export from nucleus"/>
    <property type="evidence" value="ECO:0007669"/>
    <property type="project" value="TreeGrafter"/>
</dbReference>
<dbReference type="CDD" id="cd01857">
    <property type="entry name" value="HSR1_MMR1"/>
    <property type="match status" value="1"/>
</dbReference>
<keyword evidence="2" id="KW-0963">Cytoplasm</keyword>
<feature type="region of interest" description="Disordered" evidence="6">
    <location>
        <begin position="571"/>
        <end position="662"/>
    </location>
</feature>
<dbReference type="EMBL" id="CP119958">
    <property type="protein sequence ID" value="WFD37536.1"/>
    <property type="molecule type" value="Genomic_DNA"/>
</dbReference>
<evidence type="ECO:0000256" key="6">
    <source>
        <dbReference type="SAM" id="MobiDB-lite"/>
    </source>
</evidence>
<feature type="compositionally biased region" description="Basic and acidic residues" evidence="6">
    <location>
        <begin position="21"/>
        <end position="36"/>
    </location>
</feature>
<dbReference type="Pfam" id="PF01926">
    <property type="entry name" value="MMR_HSR1"/>
    <property type="match status" value="1"/>
</dbReference>
<dbReference type="InterPro" id="IPR005201">
    <property type="entry name" value="TIM_ENGase"/>
</dbReference>
<dbReference type="GO" id="GO:0005525">
    <property type="term" value="F:GTP binding"/>
    <property type="evidence" value="ECO:0007669"/>
    <property type="project" value="UniProtKB-KW"/>
</dbReference>
<keyword evidence="9" id="KW-1185">Reference proteome</keyword>
<keyword evidence="5" id="KW-0342">GTP-binding</keyword>
<evidence type="ECO:0000256" key="2">
    <source>
        <dbReference type="ARBA" id="ARBA00022490"/>
    </source>
</evidence>
<dbReference type="GO" id="GO:0033925">
    <property type="term" value="F:mannosyl-glycoprotein endo-beta-N-acetylglucosaminidase activity"/>
    <property type="evidence" value="ECO:0007669"/>
    <property type="project" value="InterPro"/>
</dbReference>
<organism evidence="8 9">
    <name type="scientific">Malassezia japonica</name>
    <dbReference type="NCBI Taxonomy" id="223818"/>
    <lineage>
        <taxon>Eukaryota</taxon>
        <taxon>Fungi</taxon>
        <taxon>Dikarya</taxon>
        <taxon>Basidiomycota</taxon>
        <taxon>Ustilaginomycotina</taxon>
        <taxon>Malasseziomycetes</taxon>
        <taxon>Malasseziales</taxon>
        <taxon>Malasseziaceae</taxon>
        <taxon>Malassezia</taxon>
    </lineage>
</organism>
<feature type="domain" description="CP-type G" evidence="7">
    <location>
        <begin position="168"/>
        <end position="441"/>
    </location>
</feature>
<feature type="compositionally biased region" description="Basic and acidic residues" evidence="6">
    <location>
        <begin position="309"/>
        <end position="323"/>
    </location>
</feature>
<feature type="compositionally biased region" description="Basic residues" evidence="6">
    <location>
        <begin position="639"/>
        <end position="659"/>
    </location>
</feature>
<name>A0AAF0EV60_9BASI</name>
<dbReference type="RefSeq" id="XP_060120433.1">
    <property type="nucleotide sequence ID" value="XM_060264450.1"/>
</dbReference>
<dbReference type="AlphaFoldDB" id="A0AAF0EV60"/>
<feature type="compositionally biased region" description="Low complexity" evidence="6">
    <location>
        <begin position="602"/>
        <end position="613"/>
    </location>
</feature>
<evidence type="ECO:0000313" key="9">
    <source>
        <dbReference type="Proteomes" id="UP001217754"/>
    </source>
</evidence>
<evidence type="ECO:0000313" key="8">
    <source>
        <dbReference type="EMBL" id="WFD37536.1"/>
    </source>
</evidence>
<dbReference type="Proteomes" id="UP001217754">
    <property type="component" value="Chromosome 1"/>
</dbReference>
<evidence type="ECO:0000256" key="1">
    <source>
        <dbReference type="ARBA" id="ARBA00004496"/>
    </source>
</evidence>
<dbReference type="Gene3D" id="2.60.120.260">
    <property type="entry name" value="Galactose-binding domain-like"/>
    <property type="match status" value="1"/>
</dbReference>
<evidence type="ECO:0000259" key="7">
    <source>
        <dbReference type="PROSITE" id="PS51721"/>
    </source>
</evidence>
<feature type="region of interest" description="Disordered" evidence="6">
    <location>
        <begin position="274"/>
        <end position="333"/>
    </location>
</feature>
<dbReference type="InterPro" id="IPR006073">
    <property type="entry name" value="GTP-bd"/>
</dbReference>
<feature type="compositionally biased region" description="Acidic residues" evidence="6">
    <location>
        <begin position="324"/>
        <end position="333"/>
    </location>
</feature>
<feature type="compositionally biased region" description="Polar residues" evidence="6">
    <location>
        <begin position="37"/>
        <end position="48"/>
    </location>
</feature>
<dbReference type="GO" id="GO:0003924">
    <property type="term" value="F:GTPase activity"/>
    <property type="evidence" value="ECO:0007669"/>
    <property type="project" value="InterPro"/>
</dbReference>
<dbReference type="GO" id="GO:0005829">
    <property type="term" value="C:cytosol"/>
    <property type="evidence" value="ECO:0007669"/>
    <property type="project" value="TreeGrafter"/>
</dbReference>
<accession>A0AAF0EV60</accession>